<accession>A0ABT1N9Z0</accession>
<dbReference type="EMBL" id="JANEYT010000165">
    <property type="protein sequence ID" value="MCQ1061382.1"/>
    <property type="molecule type" value="Genomic_DNA"/>
</dbReference>
<organism evidence="2 3">
    <name type="scientific">Photobacterium pectinilyticum</name>
    <dbReference type="NCBI Taxonomy" id="2906793"/>
    <lineage>
        <taxon>Bacteria</taxon>
        <taxon>Pseudomonadati</taxon>
        <taxon>Pseudomonadota</taxon>
        <taxon>Gammaproteobacteria</taxon>
        <taxon>Vibrionales</taxon>
        <taxon>Vibrionaceae</taxon>
        <taxon>Photobacterium</taxon>
    </lineage>
</organism>
<evidence type="ECO:0000313" key="2">
    <source>
        <dbReference type="EMBL" id="MCQ1061382.1"/>
    </source>
</evidence>
<gene>
    <name evidence="2" type="ORF">NHN17_25535</name>
</gene>
<dbReference type="InterPro" id="IPR013784">
    <property type="entry name" value="Carb-bd-like_fold"/>
</dbReference>
<evidence type="ECO:0000256" key="1">
    <source>
        <dbReference type="SAM" id="MobiDB-lite"/>
    </source>
</evidence>
<name>A0ABT1N9Z0_9GAMM</name>
<dbReference type="Proteomes" id="UP001524460">
    <property type="component" value="Unassembled WGS sequence"/>
</dbReference>
<reference evidence="2 3" key="1">
    <citation type="submission" date="2022-07" db="EMBL/GenBank/DDBJ databases">
        <title>Photobacterium pectinilyticum sp. nov., a marine bacterium isolated from surface seawater of Qingdao offshore.</title>
        <authorList>
            <person name="Wang X."/>
        </authorList>
    </citation>
    <scope>NUCLEOTIDE SEQUENCE [LARGE SCALE GENOMIC DNA]</scope>
    <source>
        <strain evidence="2 3">ZSDE20</strain>
    </source>
</reference>
<protein>
    <recommendedName>
        <fullName evidence="4">LysM domain-containing protein</fullName>
    </recommendedName>
</protein>
<comment type="caution">
    <text evidence="2">The sequence shown here is derived from an EMBL/GenBank/DDBJ whole genome shotgun (WGS) entry which is preliminary data.</text>
</comment>
<evidence type="ECO:0000313" key="3">
    <source>
        <dbReference type="Proteomes" id="UP001524460"/>
    </source>
</evidence>
<feature type="region of interest" description="Disordered" evidence="1">
    <location>
        <begin position="434"/>
        <end position="453"/>
    </location>
</feature>
<proteinExistence type="predicted"/>
<evidence type="ECO:0008006" key="4">
    <source>
        <dbReference type="Google" id="ProtNLM"/>
    </source>
</evidence>
<dbReference type="SUPFAM" id="SSF49452">
    <property type="entry name" value="Starch-binding domain-like"/>
    <property type="match status" value="1"/>
</dbReference>
<dbReference type="RefSeq" id="WP_255045503.1">
    <property type="nucleotide sequence ID" value="NZ_JANEYT010000165.1"/>
</dbReference>
<keyword evidence="3" id="KW-1185">Reference proteome</keyword>
<sequence length="537" mass="59704">MSAVTGNFLGNISLRLTYGYYRENEYRNGYIGSIDYEQSVFGSGNSSAANLRVGYEYQNKFSSIPWVSGGQRDGYTTYIDYSTYPSDALDFSIGARLSNYEGAEQYDTYFANANYSFGDRNNYFVIGLRGEYSSESRSDIDEYTVNLSLSWDWFSDTRRYSSSLRYDTDDNRVAADFSRTSDYGIGGLGYRLSAERRDDYDRQSGNIDYVANRWRGNAIVSRYSDSSSDDEFAASVYLSTTVGFAGGRFGVGSDPVGPFAIVSAHQSLEGLDVEVNGFEGYNPNAIATHQLPAVVGLNRAFTNNQVNVDIPDAPPGLDYGDHFHSIVPGSLTGHVIHIGSDAVYTVIGRLQDPSSAAVALKSFNIVGENGRYSTFTNRNGRFVVEGMQPGNYIIHQNTDPSVRASFILEEAEDPLVYLDPIILSDPEVQQFEVVEESSDEKDDKTNEETPSVGRNILVRPGDSIWRYTYAEVKRAKQNNGFDFSTVEKHRLTLSLSDYVVSVNELDDGNIIHPGQEIFVPNMDSFIIDYDKAMGMSL</sequence>